<proteinExistence type="predicted"/>
<keyword evidence="2" id="KW-1185">Reference proteome</keyword>
<evidence type="ECO:0000313" key="2">
    <source>
        <dbReference type="Proteomes" id="UP001054945"/>
    </source>
</evidence>
<protein>
    <submittedName>
        <fullName evidence="1">RNase H domain-containing protein</fullName>
    </submittedName>
</protein>
<accession>A0AAV4SGQ4</accession>
<dbReference type="Proteomes" id="UP001054945">
    <property type="component" value="Unassembled WGS sequence"/>
</dbReference>
<organism evidence="1 2">
    <name type="scientific">Caerostris extrusa</name>
    <name type="common">Bark spider</name>
    <name type="synonym">Caerostris bankana</name>
    <dbReference type="NCBI Taxonomy" id="172846"/>
    <lineage>
        <taxon>Eukaryota</taxon>
        <taxon>Metazoa</taxon>
        <taxon>Ecdysozoa</taxon>
        <taxon>Arthropoda</taxon>
        <taxon>Chelicerata</taxon>
        <taxon>Arachnida</taxon>
        <taxon>Araneae</taxon>
        <taxon>Araneomorphae</taxon>
        <taxon>Entelegynae</taxon>
        <taxon>Araneoidea</taxon>
        <taxon>Araneidae</taxon>
        <taxon>Caerostris</taxon>
    </lineage>
</organism>
<reference evidence="1 2" key="1">
    <citation type="submission" date="2021-06" db="EMBL/GenBank/DDBJ databases">
        <title>Caerostris extrusa draft genome.</title>
        <authorList>
            <person name="Kono N."/>
            <person name="Arakawa K."/>
        </authorList>
    </citation>
    <scope>NUCLEOTIDE SEQUENCE [LARGE SCALE GENOMIC DNA]</scope>
</reference>
<dbReference type="EMBL" id="BPLR01009661">
    <property type="protein sequence ID" value="GIY33583.1"/>
    <property type="molecule type" value="Genomic_DNA"/>
</dbReference>
<evidence type="ECO:0000313" key="1">
    <source>
        <dbReference type="EMBL" id="GIY33583.1"/>
    </source>
</evidence>
<comment type="caution">
    <text evidence="1">The sequence shown here is derived from an EMBL/GenBank/DDBJ whole genome shotgun (WGS) entry which is preliminary data.</text>
</comment>
<gene>
    <name evidence="1" type="primary">AVEN_134212_1</name>
    <name evidence="1" type="ORF">CEXT_372391</name>
</gene>
<sequence length="85" mass="9594">MSCPVMSCKCHVNCSRKRTCYVNAGMSDSCDYKALVKDLNNEMTWSAGETPGKRKRNGDALKESHADIGRFLRSMRVLAANHKRR</sequence>
<name>A0AAV4SGQ4_CAEEX</name>
<dbReference type="AlphaFoldDB" id="A0AAV4SGQ4"/>